<name>H3ZI53_9ALTE</name>
<gene>
    <name evidence="4" type="ORF">AJE_15319</name>
</gene>
<dbReference type="PANTHER" id="PTHR43877:SF5">
    <property type="entry name" value="BLL8307 PROTEIN"/>
    <property type="match status" value="1"/>
</dbReference>
<comment type="caution">
    <text evidence="4">The sequence shown here is derived from an EMBL/GenBank/DDBJ whole genome shotgun (WGS) entry which is preliminary data.</text>
</comment>
<protein>
    <submittedName>
        <fullName evidence="4">GCN5-like N-acetyltransferase</fullName>
    </submittedName>
</protein>
<sequence length="152" mass="16818">MINIIRDPLTSQAIQDLLNEHLADMYATSPPESVHALDLERLKAPDIVFWSAWQDGQLLGCIALKRHAAAIAEIKSMRTARVARGKGVAKALLAHLEQFAKAEGVTALYLETGAEPYFAPARQLYQQHGYLQCGPFADYQPDPLSVFMQKAL</sequence>
<dbReference type="RefSeq" id="WP_008607761.1">
    <property type="nucleotide sequence ID" value="NZ_AHTH01000049.1"/>
</dbReference>
<dbReference type="EMBL" id="AHTH01000049">
    <property type="protein sequence ID" value="EHR39695.1"/>
    <property type="molecule type" value="Genomic_DNA"/>
</dbReference>
<dbReference type="PROSITE" id="PS51186">
    <property type="entry name" value="GNAT"/>
    <property type="match status" value="1"/>
</dbReference>
<keyword evidence="1 4" id="KW-0808">Transferase</keyword>
<dbReference type="Pfam" id="PF00583">
    <property type="entry name" value="Acetyltransf_1"/>
    <property type="match status" value="1"/>
</dbReference>
<dbReference type="STRING" id="1129374.AJE_15319"/>
<reference evidence="4 5" key="1">
    <citation type="journal article" date="2012" name="J. Bacteriol.">
        <title>Genome Sequence of Extracellular-Protease-Producing Alishewanella jeotgali Isolated from Traditional Korean Fermented Seafood.</title>
        <authorList>
            <person name="Jung J."/>
            <person name="Chun J."/>
            <person name="Park W."/>
        </authorList>
    </citation>
    <scope>NUCLEOTIDE SEQUENCE [LARGE SCALE GENOMIC DNA]</scope>
    <source>
        <strain evidence="4 5">KCTC 22429</strain>
    </source>
</reference>
<dbReference type="PANTHER" id="PTHR43877">
    <property type="entry name" value="AMINOALKYLPHOSPHONATE N-ACETYLTRANSFERASE-RELATED-RELATED"/>
    <property type="match status" value="1"/>
</dbReference>
<keyword evidence="2" id="KW-0012">Acyltransferase</keyword>
<dbReference type="Gene3D" id="3.40.630.30">
    <property type="match status" value="1"/>
</dbReference>
<dbReference type="Proteomes" id="UP000012046">
    <property type="component" value="Unassembled WGS sequence"/>
</dbReference>
<accession>H3ZI53</accession>
<dbReference type="InterPro" id="IPR016181">
    <property type="entry name" value="Acyl_CoA_acyltransferase"/>
</dbReference>
<dbReference type="InterPro" id="IPR050832">
    <property type="entry name" value="Bact_Acetyltransf"/>
</dbReference>
<feature type="domain" description="N-acetyltransferase" evidence="3">
    <location>
        <begin position="4"/>
        <end position="152"/>
    </location>
</feature>
<keyword evidence="5" id="KW-1185">Reference proteome</keyword>
<evidence type="ECO:0000256" key="1">
    <source>
        <dbReference type="ARBA" id="ARBA00022679"/>
    </source>
</evidence>
<organism evidence="4 5">
    <name type="scientific">Alishewanella jeotgali KCTC 22429</name>
    <dbReference type="NCBI Taxonomy" id="1129374"/>
    <lineage>
        <taxon>Bacteria</taxon>
        <taxon>Pseudomonadati</taxon>
        <taxon>Pseudomonadota</taxon>
        <taxon>Gammaproteobacteria</taxon>
        <taxon>Alteromonadales</taxon>
        <taxon>Alteromonadaceae</taxon>
        <taxon>Alishewanella</taxon>
    </lineage>
</organism>
<evidence type="ECO:0000313" key="5">
    <source>
        <dbReference type="Proteomes" id="UP000012046"/>
    </source>
</evidence>
<dbReference type="AlphaFoldDB" id="H3ZI53"/>
<proteinExistence type="predicted"/>
<dbReference type="CDD" id="cd04301">
    <property type="entry name" value="NAT_SF"/>
    <property type="match status" value="1"/>
</dbReference>
<evidence type="ECO:0000313" key="4">
    <source>
        <dbReference type="EMBL" id="EHR39695.1"/>
    </source>
</evidence>
<evidence type="ECO:0000259" key="3">
    <source>
        <dbReference type="PROSITE" id="PS51186"/>
    </source>
</evidence>
<dbReference type="PATRIC" id="fig|1129374.4.peg.3032"/>
<dbReference type="eggNOG" id="COG0456">
    <property type="taxonomic scope" value="Bacteria"/>
</dbReference>
<dbReference type="SUPFAM" id="SSF55729">
    <property type="entry name" value="Acyl-CoA N-acyltransferases (Nat)"/>
    <property type="match status" value="1"/>
</dbReference>
<evidence type="ECO:0000256" key="2">
    <source>
        <dbReference type="ARBA" id="ARBA00023315"/>
    </source>
</evidence>
<dbReference type="GO" id="GO:0016747">
    <property type="term" value="F:acyltransferase activity, transferring groups other than amino-acyl groups"/>
    <property type="evidence" value="ECO:0007669"/>
    <property type="project" value="InterPro"/>
</dbReference>
<dbReference type="InterPro" id="IPR000182">
    <property type="entry name" value="GNAT_dom"/>
</dbReference>